<reference evidence="2 3" key="1">
    <citation type="journal article" date="2014" name="Agronomy (Basel)">
        <title>A Draft Genome Sequence for Ensete ventricosum, the Drought-Tolerant Tree Against Hunger.</title>
        <authorList>
            <person name="Harrison J."/>
            <person name="Moore K.A."/>
            <person name="Paszkiewicz K."/>
            <person name="Jones T."/>
            <person name="Grant M."/>
            <person name="Ambacheew D."/>
            <person name="Muzemil S."/>
            <person name="Studholme D.J."/>
        </authorList>
    </citation>
    <scope>NUCLEOTIDE SEQUENCE [LARGE SCALE GENOMIC DNA]</scope>
</reference>
<evidence type="ECO:0000313" key="2">
    <source>
        <dbReference type="EMBL" id="RRT85879.1"/>
    </source>
</evidence>
<name>A0A427BBM3_ENSVE</name>
<gene>
    <name evidence="2" type="ORF">B296_00003194</name>
</gene>
<protein>
    <submittedName>
        <fullName evidence="2">Uncharacterized protein</fullName>
    </submittedName>
</protein>
<comment type="caution">
    <text evidence="2">The sequence shown here is derived from an EMBL/GenBank/DDBJ whole genome shotgun (WGS) entry which is preliminary data.</text>
</comment>
<sequence>MLPLRFPNSGIRAKVFMRKIGFKLRVMRLNHVESFYAFLLYFCNEGSVEEGWPATASPHVGSATHGQAAAKAPNKGAAGCDQGQPAREVSAARRGSNQPQGRQPPTGTPACSVEPAMGCRPRSALPPVGAAG</sequence>
<dbReference type="AlphaFoldDB" id="A0A427BBM3"/>
<evidence type="ECO:0000313" key="3">
    <source>
        <dbReference type="Proteomes" id="UP000287651"/>
    </source>
</evidence>
<proteinExistence type="predicted"/>
<evidence type="ECO:0000256" key="1">
    <source>
        <dbReference type="SAM" id="MobiDB-lite"/>
    </source>
</evidence>
<feature type="compositionally biased region" description="Low complexity" evidence="1">
    <location>
        <begin position="98"/>
        <end position="109"/>
    </location>
</feature>
<accession>A0A427BBM3</accession>
<feature type="compositionally biased region" description="Low complexity" evidence="1">
    <location>
        <begin position="68"/>
        <end position="79"/>
    </location>
</feature>
<organism evidence="2 3">
    <name type="scientific">Ensete ventricosum</name>
    <name type="common">Abyssinian banana</name>
    <name type="synonym">Musa ensete</name>
    <dbReference type="NCBI Taxonomy" id="4639"/>
    <lineage>
        <taxon>Eukaryota</taxon>
        <taxon>Viridiplantae</taxon>
        <taxon>Streptophyta</taxon>
        <taxon>Embryophyta</taxon>
        <taxon>Tracheophyta</taxon>
        <taxon>Spermatophyta</taxon>
        <taxon>Magnoliopsida</taxon>
        <taxon>Liliopsida</taxon>
        <taxon>Zingiberales</taxon>
        <taxon>Musaceae</taxon>
        <taxon>Ensete</taxon>
    </lineage>
</organism>
<dbReference type="Proteomes" id="UP000287651">
    <property type="component" value="Unassembled WGS sequence"/>
</dbReference>
<dbReference type="EMBL" id="AMZH03000048">
    <property type="protein sequence ID" value="RRT85879.1"/>
    <property type="molecule type" value="Genomic_DNA"/>
</dbReference>
<feature type="region of interest" description="Disordered" evidence="1">
    <location>
        <begin position="53"/>
        <end position="132"/>
    </location>
</feature>